<comment type="caution">
    <text evidence="4">The sequence shown here is derived from an EMBL/GenBank/DDBJ whole genome shotgun (WGS) entry which is preliminary data.</text>
</comment>
<dbReference type="Gene3D" id="3.40.50.450">
    <property type="match status" value="1"/>
</dbReference>
<dbReference type="Pfam" id="PF02481">
    <property type="entry name" value="DNA_processg_A"/>
    <property type="match status" value="1"/>
</dbReference>
<dbReference type="Pfam" id="PF17782">
    <property type="entry name" value="WHD_DprA"/>
    <property type="match status" value="1"/>
</dbReference>
<protein>
    <submittedName>
        <fullName evidence="4">Uncharacterized protein</fullName>
    </submittedName>
</protein>
<dbReference type="SUPFAM" id="SSF102405">
    <property type="entry name" value="MCP/YpsA-like"/>
    <property type="match status" value="1"/>
</dbReference>
<evidence type="ECO:0000313" key="4">
    <source>
        <dbReference type="EMBL" id="EKD24728.1"/>
    </source>
</evidence>
<feature type="domain" description="DprA winged helix" evidence="3">
    <location>
        <begin position="266"/>
        <end position="320"/>
    </location>
</feature>
<dbReference type="PANTHER" id="PTHR43022">
    <property type="entry name" value="PROTEIN SMF"/>
    <property type="match status" value="1"/>
</dbReference>
<proteinExistence type="inferred from homology"/>
<reference evidence="4" key="1">
    <citation type="journal article" date="2012" name="Science">
        <title>Fermentation, hydrogen, and sulfur metabolism in multiple uncultivated bacterial phyla.</title>
        <authorList>
            <person name="Wrighton K.C."/>
            <person name="Thomas B.C."/>
            <person name="Sharon I."/>
            <person name="Miller C.S."/>
            <person name="Castelle C.J."/>
            <person name="VerBerkmoes N.C."/>
            <person name="Wilkins M.J."/>
            <person name="Hettich R.L."/>
            <person name="Lipton M.S."/>
            <person name="Williams K.H."/>
            <person name="Long P.E."/>
            <person name="Banfield J.F."/>
        </authorList>
    </citation>
    <scope>NUCLEOTIDE SEQUENCE [LARGE SCALE GENOMIC DNA]</scope>
</reference>
<accession>K1XWE6</accession>
<comment type="similarity">
    <text evidence="1">Belongs to the DprA/Smf family.</text>
</comment>
<sequence>MQHEALLYSLDPKITFKQIQQQEDISYDINKYNKLNDRALENGVWAVMLWEPDFHYKFIAIRPKVKIFYYVGNLGLLNQKILGIVGPRKMSMYGKQVLESVFTYAVDHDLVTVSGMAEGVDQLCHQLSHEHNIPTIAILGGGLGHYLQRPEAKFINQIVAHGGLVISEFKLWEKTTIYTFPQRNRIIAGLADVLFLPEAGQKSGSLITVNCAIAMQKTVYATPSSIFSPTSTGILEMIEAGQVKPIFDLKKFFSTHFTSKDISSRPLSTVTLTPQEQWLLSILSREQGVEVQSLLQSTGTDIQEIIQLLTMLEIKGLVMQECPGRYCRM</sequence>
<gene>
    <name evidence="4" type="ORF">ACD_80C00167G0026</name>
</gene>
<evidence type="ECO:0000259" key="3">
    <source>
        <dbReference type="Pfam" id="PF17782"/>
    </source>
</evidence>
<evidence type="ECO:0000259" key="2">
    <source>
        <dbReference type="Pfam" id="PF02481"/>
    </source>
</evidence>
<dbReference type="PANTHER" id="PTHR43022:SF1">
    <property type="entry name" value="PROTEIN SMF"/>
    <property type="match status" value="1"/>
</dbReference>
<organism evidence="4">
    <name type="scientific">uncultured bacterium</name>
    <name type="common">gcode 4</name>
    <dbReference type="NCBI Taxonomy" id="1234023"/>
    <lineage>
        <taxon>Bacteria</taxon>
        <taxon>environmental samples</taxon>
    </lineage>
</organism>
<dbReference type="InterPro" id="IPR041614">
    <property type="entry name" value="DprA_WH"/>
</dbReference>
<dbReference type="InterPro" id="IPR003488">
    <property type="entry name" value="DprA"/>
</dbReference>
<dbReference type="EMBL" id="AMFJ01036174">
    <property type="protein sequence ID" value="EKD24728.1"/>
    <property type="molecule type" value="Genomic_DNA"/>
</dbReference>
<evidence type="ECO:0000256" key="1">
    <source>
        <dbReference type="ARBA" id="ARBA00006525"/>
    </source>
</evidence>
<dbReference type="GO" id="GO:0009294">
    <property type="term" value="P:DNA-mediated transformation"/>
    <property type="evidence" value="ECO:0007669"/>
    <property type="project" value="InterPro"/>
</dbReference>
<feature type="domain" description="Smf/DprA SLOG" evidence="2">
    <location>
        <begin position="48"/>
        <end position="251"/>
    </location>
</feature>
<dbReference type="AlphaFoldDB" id="K1XWE6"/>
<name>K1XWE6_9BACT</name>
<dbReference type="InterPro" id="IPR057666">
    <property type="entry name" value="DrpA_SLOG"/>
</dbReference>